<dbReference type="GO" id="GO:0006310">
    <property type="term" value="P:DNA recombination"/>
    <property type="evidence" value="ECO:0007669"/>
    <property type="project" value="UniProtKB-KW"/>
</dbReference>
<proteinExistence type="inferred from homology"/>
<dbReference type="GO" id="GO:0005829">
    <property type="term" value="C:cytosol"/>
    <property type="evidence" value="ECO:0007669"/>
    <property type="project" value="TreeGrafter"/>
</dbReference>
<evidence type="ECO:0000256" key="4">
    <source>
        <dbReference type="ARBA" id="ARBA00023015"/>
    </source>
</evidence>
<protein>
    <recommendedName>
        <fullName evidence="2">Integration host factor subunit alpha</fullName>
    </recommendedName>
</protein>
<evidence type="ECO:0000256" key="3">
    <source>
        <dbReference type="ARBA" id="ARBA00022845"/>
    </source>
</evidence>
<evidence type="ECO:0000256" key="2">
    <source>
        <dbReference type="ARBA" id="ARBA00018329"/>
    </source>
</evidence>
<evidence type="ECO:0000313" key="11">
    <source>
        <dbReference type="Proteomes" id="UP000288892"/>
    </source>
</evidence>
<dbReference type="GO" id="GO:0006417">
    <property type="term" value="P:regulation of translation"/>
    <property type="evidence" value="ECO:0007669"/>
    <property type="project" value="UniProtKB-KW"/>
</dbReference>
<dbReference type="InterPro" id="IPR005684">
    <property type="entry name" value="IHF_alpha"/>
</dbReference>
<feature type="compositionally biased region" description="Basic and acidic residues" evidence="9">
    <location>
        <begin position="1"/>
        <end position="10"/>
    </location>
</feature>
<dbReference type="GO" id="GO:0030527">
    <property type="term" value="F:structural constituent of chromatin"/>
    <property type="evidence" value="ECO:0007669"/>
    <property type="project" value="InterPro"/>
</dbReference>
<dbReference type="EMBL" id="MTKS01000038">
    <property type="protein sequence ID" value="RWX52123.1"/>
    <property type="molecule type" value="Genomic_DNA"/>
</dbReference>
<evidence type="ECO:0000256" key="7">
    <source>
        <dbReference type="ARBA" id="ARBA00023172"/>
    </source>
</evidence>
<dbReference type="GO" id="GO:0006355">
    <property type="term" value="P:regulation of DNA-templated transcription"/>
    <property type="evidence" value="ECO:0007669"/>
    <property type="project" value="InterPro"/>
</dbReference>
<keyword evidence="7" id="KW-0233">DNA recombination</keyword>
<evidence type="ECO:0000256" key="9">
    <source>
        <dbReference type="SAM" id="MobiDB-lite"/>
    </source>
</evidence>
<dbReference type="CDD" id="cd13835">
    <property type="entry name" value="IHF_A"/>
    <property type="match status" value="1"/>
</dbReference>
<dbReference type="InterPro" id="IPR010992">
    <property type="entry name" value="IHF-like_DNA-bd_dom_sf"/>
</dbReference>
<evidence type="ECO:0000256" key="6">
    <source>
        <dbReference type="ARBA" id="ARBA00023163"/>
    </source>
</evidence>
<gene>
    <name evidence="10" type="ORF">VU01_10388</name>
</gene>
<dbReference type="Proteomes" id="UP000288892">
    <property type="component" value="Unassembled WGS sequence"/>
</dbReference>
<dbReference type="InterPro" id="IPR000119">
    <property type="entry name" value="Hist_DNA-bd"/>
</dbReference>
<feature type="region of interest" description="Disordered" evidence="9">
    <location>
        <begin position="1"/>
        <end position="21"/>
    </location>
</feature>
<dbReference type="PRINTS" id="PR01727">
    <property type="entry name" value="DNABINDINGHU"/>
</dbReference>
<dbReference type="GO" id="GO:0009893">
    <property type="term" value="P:positive regulation of metabolic process"/>
    <property type="evidence" value="ECO:0007669"/>
    <property type="project" value="UniProtKB-ARBA"/>
</dbReference>
<dbReference type="SMART" id="SM00411">
    <property type="entry name" value="BHL"/>
    <property type="match status" value="1"/>
</dbReference>
<comment type="similarity">
    <text evidence="1 8">Belongs to the bacterial histone-like protein family.</text>
</comment>
<sequence>MKKETKKKVSSESNGTKGNVTRKELAVAINKELDMSQRNSAELVDTIFASMKETLVGGESLKLVQFGTLTVRDKSPRRGRNPRTGESMMITKRKMVSFRPSKRLRELLNQ</sequence>
<comment type="caution">
    <text evidence="10">The sequence shown here is derived from an EMBL/GenBank/DDBJ whole genome shotgun (WGS) entry which is preliminary data.</text>
</comment>
<dbReference type="PANTHER" id="PTHR33175:SF2">
    <property type="entry name" value="INTEGRATION HOST FACTOR SUBUNIT ALPHA"/>
    <property type="match status" value="1"/>
</dbReference>
<evidence type="ECO:0000313" key="10">
    <source>
        <dbReference type="EMBL" id="RWX52123.1"/>
    </source>
</evidence>
<keyword evidence="11" id="KW-1185">Reference proteome</keyword>
<evidence type="ECO:0000256" key="8">
    <source>
        <dbReference type="RuleBase" id="RU003939"/>
    </source>
</evidence>
<evidence type="ECO:0000256" key="5">
    <source>
        <dbReference type="ARBA" id="ARBA00023125"/>
    </source>
</evidence>
<keyword evidence="3" id="KW-0810">Translation regulation</keyword>
<keyword evidence="5" id="KW-0238">DNA-binding</keyword>
<keyword evidence="4" id="KW-0805">Transcription regulation</keyword>
<dbReference type="Gene3D" id="4.10.520.10">
    <property type="entry name" value="IHF-like DNA-binding proteins"/>
    <property type="match status" value="1"/>
</dbReference>
<organism evidence="10 11">
    <name type="scientific">Candidatus Electrothrix marina</name>
    <dbReference type="NCBI Taxonomy" id="1859130"/>
    <lineage>
        <taxon>Bacteria</taxon>
        <taxon>Pseudomonadati</taxon>
        <taxon>Thermodesulfobacteriota</taxon>
        <taxon>Desulfobulbia</taxon>
        <taxon>Desulfobulbales</taxon>
        <taxon>Desulfobulbaceae</taxon>
        <taxon>Candidatus Electrothrix</taxon>
    </lineage>
</organism>
<reference evidence="10 11" key="1">
    <citation type="submission" date="2017-01" db="EMBL/GenBank/DDBJ databases">
        <title>The cable genome- insights into the physiology and evolution of filamentous bacteria capable of sulfide oxidation via long distance electron transfer.</title>
        <authorList>
            <person name="Schreiber L."/>
            <person name="Bjerg J.T."/>
            <person name="Boggild A."/>
            <person name="Van De Vossenberg J."/>
            <person name="Meysman F."/>
            <person name="Nielsen L.P."/>
            <person name="Schramm A."/>
            <person name="Kjeldsen K.U."/>
        </authorList>
    </citation>
    <scope>NUCLEOTIDE SEQUENCE [LARGE SCALE GENOMIC DNA]</scope>
    <source>
        <strain evidence="10">A5</strain>
    </source>
</reference>
<evidence type="ECO:0000256" key="1">
    <source>
        <dbReference type="ARBA" id="ARBA00010529"/>
    </source>
</evidence>
<dbReference type="SUPFAM" id="SSF47729">
    <property type="entry name" value="IHF-like DNA-binding proteins"/>
    <property type="match status" value="1"/>
</dbReference>
<keyword evidence="6" id="KW-0804">Transcription</keyword>
<name>A0A444JGC6_9BACT</name>
<dbReference type="GO" id="GO:0003677">
    <property type="term" value="F:DNA binding"/>
    <property type="evidence" value="ECO:0007669"/>
    <property type="project" value="UniProtKB-KW"/>
</dbReference>
<dbReference type="Pfam" id="PF00216">
    <property type="entry name" value="Bac_DNA_binding"/>
    <property type="match status" value="1"/>
</dbReference>
<dbReference type="AlphaFoldDB" id="A0A444JGC6"/>
<dbReference type="PANTHER" id="PTHR33175">
    <property type="entry name" value="DNA-BINDING PROTEIN HU"/>
    <property type="match status" value="1"/>
</dbReference>
<accession>A0A444JGC6</accession>